<accession>A0A517PYN0</accession>
<evidence type="ECO:0000313" key="1">
    <source>
        <dbReference type="EMBL" id="QDT24432.1"/>
    </source>
</evidence>
<proteinExistence type="predicted"/>
<evidence type="ECO:0008006" key="3">
    <source>
        <dbReference type="Google" id="ProtNLM"/>
    </source>
</evidence>
<organism evidence="1 2">
    <name type="scientific">Gimesia chilikensis</name>
    <dbReference type="NCBI Taxonomy" id="2605989"/>
    <lineage>
        <taxon>Bacteria</taxon>
        <taxon>Pseudomonadati</taxon>
        <taxon>Planctomycetota</taxon>
        <taxon>Planctomycetia</taxon>
        <taxon>Planctomycetales</taxon>
        <taxon>Planctomycetaceae</taxon>
        <taxon>Gimesia</taxon>
    </lineage>
</organism>
<sequence>MKVYGLDFTSAPVISSPSRVSDKLLMVAECELTGSVLLVEKFIPLTGDANAPFGKLEEFFAKQNEQWICGVDFPFGMPLGAIDYFGWCKNKEPANWEQYVKHIHKSHDTADEFMVEVEQWMKFRLSGEAVRVFLFRYADRIASFGGSTASSPMKINKQCNPPVGRMFFEGSKRLLDTSISILPVRPTDDLRILIEAYPRLVADKFINGGKYKDAKKSDDKLKITNNRKEVVEGLEKENPYGITIRFICDKDREKCLNDGKGDHLDSVLCAIQAGWSANQTTHDGRSSYGIPEFSLNCLGQQVALEGWILDPLTLAAVQCDSR</sequence>
<evidence type="ECO:0000313" key="2">
    <source>
        <dbReference type="Proteomes" id="UP000320421"/>
    </source>
</evidence>
<dbReference type="OrthoDB" id="8338566at2"/>
<dbReference type="EMBL" id="CP036266">
    <property type="protein sequence ID" value="QDT24432.1"/>
    <property type="molecule type" value="Genomic_DNA"/>
</dbReference>
<keyword evidence="2" id="KW-1185">Reference proteome</keyword>
<gene>
    <name evidence="1" type="ORF">HG66A1_62640</name>
</gene>
<reference evidence="1 2" key="1">
    <citation type="submission" date="2019-02" db="EMBL/GenBank/DDBJ databases">
        <title>Deep-cultivation of Planctomycetes and their phenomic and genomic characterization uncovers novel biology.</title>
        <authorList>
            <person name="Wiegand S."/>
            <person name="Jogler M."/>
            <person name="Boedeker C."/>
            <person name="Pinto D."/>
            <person name="Vollmers J."/>
            <person name="Rivas-Marin E."/>
            <person name="Kohn T."/>
            <person name="Peeters S.H."/>
            <person name="Heuer A."/>
            <person name="Rast P."/>
            <person name="Oberbeckmann S."/>
            <person name="Bunk B."/>
            <person name="Jeske O."/>
            <person name="Meyerdierks A."/>
            <person name="Storesund J.E."/>
            <person name="Kallscheuer N."/>
            <person name="Luecker S."/>
            <person name="Lage O.M."/>
            <person name="Pohl T."/>
            <person name="Merkel B.J."/>
            <person name="Hornburger P."/>
            <person name="Mueller R.-W."/>
            <person name="Bruemmer F."/>
            <person name="Labrenz M."/>
            <person name="Spormann A.M."/>
            <person name="Op den Camp H."/>
            <person name="Overmann J."/>
            <person name="Amann R."/>
            <person name="Jetten M.S.M."/>
            <person name="Mascher T."/>
            <person name="Medema M.H."/>
            <person name="Devos D.P."/>
            <person name="Kaster A.-K."/>
            <person name="Ovreas L."/>
            <person name="Rohde M."/>
            <person name="Galperin M.Y."/>
            <person name="Jogler C."/>
        </authorList>
    </citation>
    <scope>NUCLEOTIDE SEQUENCE [LARGE SCALE GENOMIC DNA]</scope>
    <source>
        <strain evidence="1 2">HG66A1</strain>
    </source>
</reference>
<protein>
    <recommendedName>
        <fullName evidence="3">DUF429 domain-containing protein</fullName>
    </recommendedName>
</protein>
<name>A0A517PYN0_9PLAN</name>
<dbReference type="Proteomes" id="UP000320421">
    <property type="component" value="Chromosome"/>
</dbReference>
<dbReference type="RefSeq" id="WP_145193119.1">
    <property type="nucleotide sequence ID" value="NZ_CP036266.1"/>
</dbReference>
<dbReference type="AlphaFoldDB" id="A0A517PYN0"/>